<keyword evidence="3" id="KW-1185">Reference proteome</keyword>
<keyword evidence="1" id="KW-1133">Transmembrane helix</keyword>
<proteinExistence type="predicted"/>
<organism evidence="2 3">
    <name type="scientific">Capillibacterium thermochitinicola</name>
    <dbReference type="NCBI Taxonomy" id="2699427"/>
    <lineage>
        <taxon>Bacteria</taxon>
        <taxon>Bacillati</taxon>
        <taxon>Bacillota</taxon>
        <taxon>Capillibacterium</taxon>
    </lineage>
</organism>
<gene>
    <name evidence="2" type="ORF">G5B42_03845</name>
</gene>
<evidence type="ECO:0000313" key="2">
    <source>
        <dbReference type="EMBL" id="MBA2132674.1"/>
    </source>
</evidence>
<comment type="caution">
    <text evidence="2">The sequence shown here is derived from an EMBL/GenBank/DDBJ whole genome shotgun (WGS) entry which is preliminary data.</text>
</comment>
<accession>A0A8J6I1K5</accession>
<sequence length="121" mass="14064">MEPRGDVVEYFGFLAFVLVLCYVDLPGKVKKLKREIKSIKRNDGYTRKEVFGMSKMLEGLKGRNCIIWFEESPISIGNKVKCYVEDVDEEWIKILVTNKKGEKETKLVRVDWVSEVEIGEK</sequence>
<dbReference type="Proteomes" id="UP000657177">
    <property type="component" value="Unassembled WGS sequence"/>
</dbReference>
<evidence type="ECO:0000256" key="1">
    <source>
        <dbReference type="SAM" id="Phobius"/>
    </source>
</evidence>
<keyword evidence="1" id="KW-0812">Transmembrane</keyword>
<dbReference type="AlphaFoldDB" id="A0A8J6I1K5"/>
<feature type="transmembrane region" description="Helical" evidence="1">
    <location>
        <begin position="7"/>
        <end position="25"/>
    </location>
</feature>
<evidence type="ECO:0000313" key="3">
    <source>
        <dbReference type="Proteomes" id="UP000657177"/>
    </source>
</evidence>
<dbReference type="RefSeq" id="WP_181339125.1">
    <property type="nucleotide sequence ID" value="NZ_JAAKDE010000006.1"/>
</dbReference>
<reference evidence="2" key="1">
    <citation type="submission" date="2020-06" db="EMBL/GenBank/DDBJ databases">
        <title>Novel chitinolytic bacterium.</title>
        <authorList>
            <person name="Ungkulpasvich U."/>
            <person name="Kosugi A."/>
            <person name="Uke A."/>
        </authorList>
    </citation>
    <scope>NUCLEOTIDE SEQUENCE</scope>
    <source>
        <strain evidence="2">UUS1-1</strain>
    </source>
</reference>
<keyword evidence="1" id="KW-0472">Membrane</keyword>
<name>A0A8J6I1K5_9FIRM</name>
<protein>
    <submittedName>
        <fullName evidence="2">Uncharacterized protein</fullName>
    </submittedName>
</protein>
<dbReference type="EMBL" id="JAAKDE010000006">
    <property type="protein sequence ID" value="MBA2132674.1"/>
    <property type="molecule type" value="Genomic_DNA"/>
</dbReference>